<feature type="region of interest" description="Disordered" evidence="1">
    <location>
        <begin position="1"/>
        <end position="78"/>
    </location>
</feature>
<dbReference type="AlphaFoldDB" id="A0A5C3EHA9"/>
<feature type="compositionally biased region" description="Polar residues" evidence="1">
    <location>
        <begin position="33"/>
        <end position="78"/>
    </location>
</feature>
<keyword evidence="2" id="KW-0812">Transmembrane</keyword>
<accession>A0A5C3EHA9</accession>
<evidence type="ECO:0000256" key="1">
    <source>
        <dbReference type="SAM" id="MobiDB-lite"/>
    </source>
</evidence>
<name>A0A5C3EHA9_9BASI</name>
<dbReference type="OrthoDB" id="10493636at2759"/>
<keyword evidence="2" id="KW-1133">Transmembrane helix</keyword>
<dbReference type="EMBL" id="OOIN01000024">
    <property type="protein sequence ID" value="SPO28589.1"/>
    <property type="molecule type" value="Genomic_DNA"/>
</dbReference>
<keyword evidence="2" id="KW-0472">Membrane</keyword>
<evidence type="ECO:0000256" key="2">
    <source>
        <dbReference type="SAM" id="Phobius"/>
    </source>
</evidence>
<proteinExistence type="predicted"/>
<organism evidence="3 4">
    <name type="scientific">Ustilago trichophora</name>
    <dbReference type="NCBI Taxonomy" id="86804"/>
    <lineage>
        <taxon>Eukaryota</taxon>
        <taxon>Fungi</taxon>
        <taxon>Dikarya</taxon>
        <taxon>Basidiomycota</taxon>
        <taxon>Ustilaginomycotina</taxon>
        <taxon>Ustilaginomycetes</taxon>
        <taxon>Ustilaginales</taxon>
        <taxon>Ustilaginaceae</taxon>
        <taxon>Ustilago</taxon>
    </lineage>
</organism>
<feature type="transmembrane region" description="Helical" evidence="2">
    <location>
        <begin position="110"/>
        <end position="128"/>
    </location>
</feature>
<gene>
    <name evidence="3" type="ORF">UTRI_04467</name>
</gene>
<keyword evidence="4" id="KW-1185">Reference proteome</keyword>
<sequence>MTTSDSPLVPPPPPYTLPESSLTLPHITPNLPEPQSQHSTPLPSYTSSPILHPITPTTANVSSQKSTSSSINHPTSTKSISPITKHIISLTITILGPLFINTLWLTLLNIIGTLFTIIQLPLAIFLAIQFNNPTTTKSSSSNKIQFDTKSKSQNQSWLKHLTQYMWDFHDHLEDAELNPPSHWIK</sequence>
<reference evidence="3 4" key="1">
    <citation type="submission" date="2018-03" db="EMBL/GenBank/DDBJ databases">
        <authorList>
            <person name="Guldener U."/>
        </authorList>
    </citation>
    <scope>NUCLEOTIDE SEQUENCE [LARGE SCALE GENOMIC DNA]</scope>
    <source>
        <strain evidence="3 4">NBRC100155</strain>
    </source>
</reference>
<evidence type="ECO:0000313" key="3">
    <source>
        <dbReference type="EMBL" id="SPO28589.1"/>
    </source>
</evidence>
<dbReference type="Proteomes" id="UP000324022">
    <property type="component" value="Unassembled WGS sequence"/>
</dbReference>
<evidence type="ECO:0000313" key="4">
    <source>
        <dbReference type="Proteomes" id="UP000324022"/>
    </source>
</evidence>
<protein>
    <submittedName>
        <fullName evidence="3">Uncharacterized protein</fullName>
    </submittedName>
</protein>